<dbReference type="Proteomes" id="UP000001949">
    <property type="component" value="Unassembled WGS sequence"/>
</dbReference>
<evidence type="ECO:0000313" key="2">
    <source>
        <dbReference type="Proteomes" id="UP000001949"/>
    </source>
</evidence>
<protein>
    <submittedName>
        <fullName evidence="1">Uncharacterized protein</fullName>
    </submittedName>
</protein>
<dbReference type="VEuPathDB" id="PiroplasmaDB:TpMuguga_04g00819"/>
<reference evidence="1 2" key="1">
    <citation type="journal article" date="2005" name="Science">
        <title>Genome sequence of Theileria parva, a bovine pathogen that transforms lymphocytes.</title>
        <authorList>
            <person name="Gardner M.J."/>
            <person name="Bishop R."/>
            <person name="Shah T."/>
            <person name="de Villiers E.P."/>
            <person name="Carlton J.M."/>
            <person name="Hall N."/>
            <person name="Ren Q."/>
            <person name="Paulsen I.T."/>
            <person name="Pain A."/>
            <person name="Berriman M."/>
            <person name="Wilson R.J.M."/>
            <person name="Sato S."/>
            <person name="Ralph S.A."/>
            <person name="Mann D.J."/>
            <person name="Xiong Z."/>
            <person name="Shallom S.J."/>
            <person name="Weidman J."/>
            <person name="Jiang L."/>
            <person name="Lynn J."/>
            <person name="Weaver B."/>
            <person name="Shoaibi A."/>
            <person name="Domingo A.R."/>
            <person name="Wasawo D."/>
            <person name="Crabtree J."/>
            <person name="Wortman J.R."/>
            <person name="Haas B."/>
            <person name="Angiuoli S.V."/>
            <person name="Creasy T.H."/>
            <person name="Lu C."/>
            <person name="Suh B."/>
            <person name="Silva J.C."/>
            <person name="Utterback T.R."/>
            <person name="Feldblyum T.V."/>
            <person name="Pertea M."/>
            <person name="Allen J."/>
            <person name="Nierman W.C."/>
            <person name="Taracha E.L.N."/>
            <person name="Salzberg S.L."/>
            <person name="White O.R."/>
            <person name="Fitzhugh H.A."/>
            <person name="Morzaria S."/>
            <person name="Venter J.C."/>
            <person name="Fraser C.M."/>
            <person name="Nene V."/>
        </authorList>
    </citation>
    <scope>NUCLEOTIDE SEQUENCE [LARGE SCALE GENOMIC DNA]</scope>
    <source>
        <strain evidence="1 2">Muguga</strain>
    </source>
</reference>
<sequence>MALNNGIPNDSLKYLHLLKPIILDIKTETSTDQFRYTEDEEKRSYRCYKGFAIRRLIDSSEGGEVPVLMWEASNPSHYAVEILKFGTSLKTREVCLSLVNGDFRIFAKKNNLWLRNDKITLDISKCYTSNEFEFDILGSDTSKTRYTALEFETILNTGYYRNYVATYNHLFNKIIDSVDNDGLGTVIWEANNPFECAKDVSFYNRNDKKYLGILLVNYNYLLFKWSTKSKNWTNITDNRVNLSNFKYRTDVESVYNYIQDISLNYSVSLYYLRYCICFTNPNNSDRIADRFSERISDRYSDRFNNSDRYSDRYANSDRFSGSDRLGPERHGIREKILAKCLIYDLVKNTIKIRFTNGKSVSVDLDDTEIKLYLENTIPKSKRVKYASWPESHQEYPKPLEKSGKPITLDINDSSDKHKNCYKFGEISKFECKKGFKFTKIIESSEESNLLIWSSENNEFTKQVVVVNDITKYIITLVNNSKCLVFRFSEEQTWENISHLGIDLAKFKFYDKNYNPIDTSTGNSTGSSTGNCTDGSGFETCIRSCDLIITFNVECHMVEYQNTKLWSLSENSDYEKLNLICINLLIHRLNLFFINQTVRRFIINDSNITFISEDISSYSHNTLMS</sequence>
<dbReference type="EMBL" id="AAGK01000004">
    <property type="protein sequence ID" value="EAN32173.1"/>
    <property type="molecule type" value="Genomic_DNA"/>
</dbReference>
<dbReference type="OMA" id="IWSSENN"/>
<comment type="caution">
    <text evidence="1">The sequence shown here is derived from an EMBL/GenBank/DDBJ whole genome shotgun (WGS) entry which is preliminary data.</text>
</comment>
<dbReference type="GeneID" id="3501399"/>
<accession>Q4N1C7</accession>
<keyword evidence="2" id="KW-1185">Reference proteome</keyword>
<dbReference type="eggNOG" id="ENOG502QX2Z">
    <property type="taxonomic scope" value="Eukaryota"/>
</dbReference>
<evidence type="ECO:0000313" key="1">
    <source>
        <dbReference type="EMBL" id="EAN32173.1"/>
    </source>
</evidence>
<dbReference type="AlphaFoldDB" id="Q4N1C7"/>
<dbReference type="RefSeq" id="XP_764456.1">
    <property type="nucleotide sequence ID" value="XM_759363.1"/>
</dbReference>
<name>Q4N1C7_THEPA</name>
<dbReference type="InParanoid" id="Q4N1C7"/>
<gene>
    <name evidence="1" type="ordered locus">TP04_0819</name>
</gene>
<dbReference type="KEGG" id="tpv:TP04_0819"/>
<proteinExistence type="predicted"/>
<organism evidence="1 2">
    <name type="scientific">Theileria parva</name>
    <name type="common">East coast fever infection agent</name>
    <dbReference type="NCBI Taxonomy" id="5875"/>
    <lineage>
        <taxon>Eukaryota</taxon>
        <taxon>Sar</taxon>
        <taxon>Alveolata</taxon>
        <taxon>Apicomplexa</taxon>
        <taxon>Aconoidasida</taxon>
        <taxon>Piroplasmida</taxon>
        <taxon>Theileriidae</taxon>
        <taxon>Theileria</taxon>
    </lineage>
</organism>